<name>A0A2R5GAV1_9STRA</name>
<evidence type="ECO:0000313" key="3">
    <source>
        <dbReference type="Proteomes" id="UP000241890"/>
    </source>
</evidence>
<dbReference type="Proteomes" id="UP000241890">
    <property type="component" value="Unassembled WGS sequence"/>
</dbReference>
<proteinExistence type="predicted"/>
<evidence type="ECO:0000256" key="1">
    <source>
        <dbReference type="SAM" id="SignalP"/>
    </source>
</evidence>
<keyword evidence="3" id="KW-1185">Reference proteome</keyword>
<protein>
    <submittedName>
        <fullName evidence="2">Uncharacterized protein</fullName>
    </submittedName>
</protein>
<reference evidence="2 3" key="1">
    <citation type="submission" date="2017-12" db="EMBL/GenBank/DDBJ databases">
        <title>Sequencing, de novo assembly and annotation of complete genome of a new Thraustochytrid species, strain FCC1311.</title>
        <authorList>
            <person name="Sedici K."/>
            <person name="Godart F."/>
            <person name="Aiese Cigliano R."/>
            <person name="Sanseverino W."/>
            <person name="Barakat M."/>
            <person name="Ortet P."/>
            <person name="Marechal E."/>
            <person name="Cagnac O."/>
            <person name="Amato A."/>
        </authorList>
    </citation>
    <scope>NUCLEOTIDE SEQUENCE [LARGE SCALE GENOMIC DNA]</scope>
</reference>
<gene>
    <name evidence="2" type="ORF">FCC1311_043652</name>
</gene>
<feature type="signal peptide" evidence="1">
    <location>
        <begin position="1"/>
        <end position="26"/>
    </location>
</feature>
<keyword evidence="1" id="KW-0732">Signal</keyword>
<feature type="chain" id="PRO_5015336052" evidence="1">
    <location>
        <begin position="27"/>
        <end position="172"/>
    </location>
</feature>
<sequence>MAHRAEVGALMLAFACLFVTLIVVHQDRAPDSLLRVPAGSRVETDMEASSAEVPSNELLRAFAQCYKLCMERNEAETLVGGAGPCLDENMHGWGCDIAHCPRKGIDEDPTNQCHALRWIELDAECRWLRFRDSPDAPRQGVLCDTSGQAERIDPGILPNLTMPNTSLTSTAP</sequence>
<evidence type="ECO:0000313" key="2">
    <source>
        <dbReference type="EMBL" id="GBG28142.1"/>
    </source>
</evidence>
<organism evidence="2 3">
    <name type="scientific">Hondaea fermentalgiana</name>
    <dbReference type="NCBI Taxonomy" id="2315210"/>
    <lineage>
        <taxon>Eukaryota</taxon>
        <taxon>Sar</taxon>
        <taxon>Stramenopiles</taxon>
        <taxon>Bigyra</taxon>
        <taxon>Labyrinthulomycetes</taxon>
        <taxon>Thraustochytrida</taxon>
        <taxon>Thraustochytriidae</taxon>
        <taxon>Hondaea</taxon>
    </lineage>
</organism>
<dbReference type="AlphaFoldDB" id="A0A2R5GAV1"/>
<accession>A0A2R5GAV1</accession>
<dbReference type="EMBL" id="BEYU01000040">
    <property type="protein sequence ID" value="GBG28142.1"/>
    <property type="molecule type" value="Genomic_DNA"/>
</dbReference>
<dbReference type="InParanoid" id="A0A2R5GAV1"/>
<comment type="caution">
    <text evidence="2">The sequence shown here is derived from an EMBL/GenBank/DDBJ whole genome shotgun (WGS) entry which is preliminary data.</text>
</comment>